<dbReference type="InterPro" id="IPR029069">
    <property type="entry name" value="HotDog_dom_sf"/>
</dbReference>
<dbReference type="PIRSF" id="PIRSF003230">
    <property type="entry name" value="YbgC"/>
    <property type="match status" value="1"/>
</dbReference>
<evidence type="ECO:0000256" key="2">
    <source>
        <dbReference type="ARBA" id="ARBA00022801"/>
    </source>
</evidence>
<evidence type="ECO:0000313" key="3">
    <source>
        <dbReference type="EMBL" id="MBO8458353.1"/>
    </source>
</evidence>
<dbReference type="EMBL" id="JADIMM010000106">
    <property type="protein sequence ID" value="MBO8458353.1"/>
    <property type="molecule type" value="Genomic_DNA"/>
</dbReference>
<dbReference type="InterPro" id="IPR006684">
    <property type="entry name" value="YbgC/YbaW"/>
</dbReference>
<dbReference type="GO" id="GO:0047617">
    <property type="term" value="F:fatty acyl-CoA hydrolase activity"/>
    <property type="evidence" value="ECO:0007669"/>
    <property type="project" value="TreeGrafter"/>
</dbReference>
<evidence type="ECO:0000313" key="4">
    <source>
        <dbReference type="Proteomes" id="UP000823638"/>
    </source>
</evidence>
<comment type="similarity">
    <text evidence="1">Belongs to the 4-hydroxybenzoyl-CoA thioesterase family.</text>
</comment>
<evidence type="ECO:0000256" key="1">
    <source>
        <dbReference type="ARBA" id="ARBA00005953"/>
    </source>
</evidence>
<dbReference type="PANTHER" id="PTHR31793">
    <property type="entry name" value="4-HYDROXYBENZOYL-COA THIOESTERASE FAMILY MEMBER"/>
    <property type="match status" value="1"/>
</dbReference>
<reference evidence="3" key="1">
    <citation type="submission" date="2020-10" db="EMBL/GenBank/DDBJ databases">
        <authorList>
            <person name="Gilroy R."/>
        </authorList>
    </citation>
    <scope>NUCLEOTIDE SEQUENCE</scope>
    <source>
        <strain evidence="3">10532</strain>
    </source>
</reference>
<dbReference type="SUPFAM" id="SSF54637">
    <property type="entry name" value="Thioesterase/thiol ester dehydrase-isomerase"/>
    <property type="match status" value="1"/>
</dbReference>
<organism evidence="3 4">
    <name type="scientific">Candidatus Gallitreponema excrementavium</name>
    <dbReference type="NCBI Taxonomy" id="2840840"/>
    <lineage>
        <taxon>Bacteria</taxon>
        <taxon>Pseudomonadati</taxon>
        <taxon>Spirochaetota</taxon>
        <taxon>Spirochaetia</taxon>
        <taxon>Spirochaetales</taxon>
        <taxon>Candidatus Gallitreponema</taxon>
    </lineage>
</organism>
<dbReference type="Proteomes" id="UP000823638">
    <property type="component" value="Unassembled WGS sequence"/>
</dbReference>
<sequence length="133" mass="15099">MKHIAKHTVRSYECDSYGHVNNAVYLNLLEYGRMEYLHAVGFDYHGIIAAGYYLYVTHIDIYYKASCFLDDEIQIEVEPIKLGAVSGTFRQKIIKKDGTTACEAQVSWACVNKDGRPCKLPAQYMVPGLKPEE</sequence>
<proteinExistence type="inferred from homology"/>
<dbReference type="CDD" id="cd00586">
    <property type="entry name" value="4HBT"/>
    <property type="match status" value="1"/>
</dbReference>
<dbReference type="PANTHER" id="PTHR31793:SF24">
    <property type="entry name" value="LONG-CHAIN ACYL-COA THIOESTERASE FADM"/>
    <property type="match status" value="1"/>
</dbReference>
<dbReference type="InterPro" id="IPR050563">
    <property type="entry name" value="4-hydroxybenzoyl-CoA_TE"/>
</dbReference>
<protein>
    <submittedName>
        <fullName evidence="3">Acyl-CoA thioesterase</fullName>
    </submittedName>
</protein>
<keyword evidence="2" id="KW-0378">Hydrolase</keyword>
<dbReference type="Pfam" id="PF13279">
    <property type="entry name" value="4HBT_2"/>
    <property type="match status" value="1"/>
</dbReference>
<comment type="caution">
    <text evidence="3">The sequence shown here is derived from an EMBL/GenBank/DDBJ whole genome shotgun (WGS) entry which is preliminary data.</text>
</comment>
<accession>A0A9D9HR72</accession>
<gene>
    <name evidence="3" type="ORF">IAA81_09050</name>
</gene>
<reference evidence="3" key="2">
    <citation type="journal article" date="2021" name="PeerJ">
        <title>Extensive microbial diversity within the chicken gut microbiome revealed by metagenomics and culture.</title>
        <authorList>
            <person name="Gilroy R."/>
            <person name="Ravi A."/>
            <person name="Getino M."/>
            <person name="Pursley I."/>
            <person name="Horton D.L."/>
            <person name="Alikhan N.F."/>
            <person name="Baker D."/>
            <person name="Gharbi K."/>
            <person name="Hall N."/>
            <person name="Watson M."/>
            <person name="Adriaenssens E.M."/>
            <person name="Foster-Nyarko E."/>
            <person name="Jarju S."/>
            <person name="Secka A."/>
            <person name="Antonio M."/>
            <person name="Oren A."/>
            <person name="Chaudhuri R.R."/>
            <person name="La Ragione R."/>
            <person name="Hildebrand F."/>
            <person name="Pallen M.J."/>
        </authorList>
    </citation>
    <scope>NUCLEOTIDE SEQUENCE</scope>
    <source>
        <strain evidence="3">10532</strain>
    </source>
</reference>
<dbReference type="Gene3D" id="3.10.129.10">
    <property type="entry name" value="Hotdog Thioesterase"/>
    <property type="match status" value="1"/>
</dbReference>
<dbReference type="AlphaFoldDB" id="A0A9D9HR72"/>
<name>A0A9D9HR72_9SPIR</name>